<proteinExistence type="predicted"/>
<keyword evidence="1" id="KW-0472">Membrane</keyword>
<reference evidence="2 3" key="1">
    <citation type="submission" date="2021-04" db="EMBL/GenBank/DDBJ databases">
        <authorList>
            <person name="Shkoporov A.N."/>
            <person name="Stockdale S.R."/>
            <person name="Guerin E."/>
            <person name="Ross R.P."/>
            <person name="Hill C."/>
        </authorList>
    </citation>
    <scope>NUCLEOTIDE SEQUENCE [LARGE SCALE GENOMIC DNA]</scope>
    <source>
        <strain evidence="3">cr54_1</strain>
    </source>
</reference>
<sequence>MGIVVKVLFVLLLMIVIASFAFKEIKDVIPAKTLIWIKVISVILCGTFGMLLFIL</sequence>
<protein>
    <submittedName>
        <fullName evidence="2">Uncharacterized protein</fullName>
    </submittedName>
</protein>
<evidence type="ECO:0000313" key="2">
    <source>
        <dbReference type="EMBL" id="QWM89965.1"/>
    </source>
</evidence>
<gene>
    <name evidence="2" type="primary">gp_20510</name>
</gene>
<dbReference type="EMBL" id="MZ130484">
    <property type="protein sequence ID" value="QWM89965.1"/>
    <property type="molecule type" value="Genomic_DNA"/>
</dbReference>
<keyword evidence="3" id="KW-1185">Reference proteome</keyword>
<keyword evidence="1" id="KW-1133">Transmembrane helix</keyword>
<dbReference type="RefSeq" id="YP_010359537.1">
    <property type="nucleotide sequence ID" value="NC_062774.1"/>
</dbReference>
<keyword evidence="1" id="KW-0812">Transmembrane</keyword>
<organism evidence="2 3">
    <name type="scientific">uncultured phage cr54_1</name>
    <dbReference type="NCBI Taxonomy" id="2986398"/>
    <lineage>
        <taxon>Viruses</taxon>
        <taxon>Duplodnaviria</taxon>
        <taxon>Heunggongvirae</taxon>
        <taxon>Uroviricota</taxon>
        <taxon>Caudoviricetes</taxon>
        <taxon>Crassvirales</taxon>
        <taxon>Intestiviridae</taxon>
        <taxon>Churivirinae</taxon>
        <taxon>Jahgtovirus</taxon>
        <taxon>Jahgtovirus intestinalis</taxon>
    </lineage>
</organism>
<name>A0AAE7V2X1_9CAUD</name>
<feature type="transmembrane region" description="Helical" evidence="1">
    <location>
        <begin position="33"/>
        <end position="54"/>
    </location>
</feature>
<dbReference type="KEGG" id="vg:75691069"/>
<evidence type="ECO:0000256" key="1">
    <source>
        <dbReference type="SAM" id="Phobius"/>
    </source>
</evidence>
<accession>A0AAE7V2X1</accession>
<dbReference type="Proteomes" id="UP000827440">
    <property type="component" value="Segment"/>
</dbReference>
<evidence type="ECO:0000313" key="3">
    <source>
        <dbReference type="Proteomes" id="UP000827440"/>
    </source>
</evidence>
<dbReference type="GeneID" id="75691069"/>